<dbReference type="Proteomes" id="UP000199440">
    <property type="component" value="Unassembled WGS sequence"/>
</dbReference>
<dbReference type="SUPFAM" id="SSF52200">
    <property type="entry name" value="Toll/Interleukin receptor TIR domain"/>
    <property type="match status" value="1"/>
</dbReference>
<dbReference type="Gene3D" id="3.40.50.10140">
    <property type="entry name" value="Toll/interleukin-1 receptor homology (TIR) domain"/>
    <property type="match status" value="1"/>
</dbReference>
<dbReference type="EMBL" id="FNGV01000001">
    <property type="protein sequence ID" value="SDL37989.1"/>
    <property type="molecule type" value="Genomic_DNA"/>
</dbReference>
<dbReference type="InterPro" id="IPR035897">
    <property type="entry name" value="Toll_tir_struct_dom_sf"/>
</dbReference>
<dbReference type="STRING" id="192904.SAMN04488514_101597"/>
<keyword evidence="4" id="KW-1185">Reference proteome</keyword>
<dbReference type="AlphaFoldDB" id="A0A1G9JKD8"/>
<proteinExistence type="predicted"/>
<evidence type="ECO:0000256" key="1">
    <source>
        <dbReference type="SAM" id="Phobius"/>
    </source>
</evidence>
<name>A0A1G9JKD8_9FLAO</name>
<gene>
    <name evidence="3" type="ORF">SAMN04488514_101597</name>
</gene>
<protein>
    <submittedName>
        <fullName evidence="3">TIR domain-containing protein</fullName>
    </submittedName>
</protein>
<evidence type="ECO:0000313" key="4">
    <source>
        <dbReference type="Proteomes" id="UP000199440"/>
    </source>
</evidence>
<keyword evidence="1" id="KW-0472">Membrane</keyword>
<evidence type="ECO:0000259" key="2">
    <source>
        <dbReference type="Pfam" id="PF13676"/>
    </source>
</evidence>
<dbReference type="Pfam" id="PF13676">
    <property type="entry name" value="TIR_2"/>
    <property type="match status" value="1"/>
</dbReference>
<keyword evidence="1" id="KW-1133">Transmembrane helix</keyword>
<sequence>MAQIFISYRREDSPEAAGRIYDRLKSHFGEKQVFFDIDSIPPGIDFRDYISESVSKCDVLIVIIGERWFARDDNGVSRLEDPSDFVRIEIEAALKRGIPVIPVPVGKAKEPAEAELPTNIKDLHYRNSSEVRSGTSFEGHIQRLIDGIENATNEVLTPHKLEDVEEREEKYSEKRKSGKWKVLLGIVLAISVAVFAVWSFYQNDSKPDKSAAARATEATKVVEDTRNNEELPLKELYIRTSKDSPRVAVGEKATLYVTVKDKEGMVIEDATVLISSGGGKFLESDNTTYDPATRLHGPYSVSGKTKQNGVFTSWWVCKPCAKAYVMTVTVSKEGYKNKKSELTVNIK</sequence>
<dbReference type="InterPro" id="IPR000157">
    <property type="entry name" value="TIR_dom"/>
</dbReference>
<dbReference type="OrthoDB" id="574237at2"/>
<feature type="domain" description="TIR" evidence="2">
    <location>
        <begin position="4"/>
        <end position="129"/>
    </location>
</feature>
<dbReference type="GO" id="GO:0007165">
    <property type="term" value="P:signal transduction"/>
    <property type="evidence" value="ECO:0007669"/>
    <property type="project" value="InterPro"/>
</dbReference>
<feature type="transmembrane region" description="Helical" evidence="1">
    <location>
        <begin position="182"/>
        <end position="201"/>
    </location>
</feature>
<reference evidence="4" key="1">
    <citation type="submission" date="2016-10" db="EMBL/GenBank/DDBJ databases">
        <authorList>
            <person name="Varghese N."/>
            <person name="Submissions S."/>
        </authorList>
    </citation>
    <scope>NUCLEOTIDE SEQUENCE [LARGE SCALE GENOMIC DNA]</scope>
    <source>
        <strain evidence="4">DSM 19886</strain>
    </source>
</reference>
<organism evidence="3 4">
    <name type="scientific">Kriegella aquimaris</name>
    <dbReference type="NCBI Taxonomy" id="192904"/>
    <lineage>
        <taxon>Bacteria</taxon>
        <taxon>Pseudomonadati</taxon>
        <taxon>Bacteroidota</taxon>
        <taxon>Flavobacteriia</taxon>
        <taxon>Flavobacteriales</taxon>
        <taxon>Flavobacteriaceae</taxon>
        <taxon>Kriegella</taxon>
    </lineage>
</organism>
<evidence type="ECO:0000313" key="3">
    <source>
        <dbReference type="EMBL" id="SDL37989.1"/>
    </source>
</evidence>
<keyword evidence="1" id="KW-0812">Transmembrane</keyword>
<dbReference type="RefSeq" id="WP_089885100.1">
    <property type="nucleotide sequence ID" value="NZ_FNGV01000001.1"/>
</dbReference>
<accession>A0A1G9JKD8</accession>